<keyword evidence="8" id="KW-1185">Reference proteome</keyword>
<dbReference type="GO" id="GO:0051536">
    <property type="term" value="F:iron-sulfur cluster binding"/>
    <property type="evidence" value="ECO:0007669"/>
    <property type="project" value="UniProtKB-KW"/>
</dbReference>
<dbReference type="KEGG" id="mana:MAMMFC1_03762"/>
<keyword evidence="3" id="KW-0249">Electron transport</keyword>
<feature type="domain" description="4Fe-4S ferredoxin-type" evidence="6">
    <location>
        <begin position="56"/>
        <end position="85"/>
    </location>
</feature>
<dbReference type="PROSITE" id="PS51379">
    <property type="entry name" value="4FE4S_FER_2"/>
    <property type="match status" value="2"/>
</dbReference>
<dbReference type="AlphaFoldDB" id="A0A348APQ5"/>
<keyword evidence="4" id="KW-0408">Iron</keyword>
<evidence type="ECO:0000256" key="1">
    <source>
        <dbReference type="ARBA" id="ARBA00022448"/>
    </source>
</evidence>
<dbReference type="InterPro" id="IPR017896">
    <property type="entry name" value="4Fe4S_Fe-S-bd"/>
</dbReference>
<dbReference type="Gene3D" id="3.30.70.20">
    <property type="match status" value="1"/>
</dbReference>
<dbReference type="PROSITE" id="PS00198">
    <property type="entry name" value="4FE4S_FER_1"/>
    <property type="match status" value="1"/>
</dbReference>
<evidence type="ECO:0000256" key="3">
    <source>
        <dbReference type="ARBA" id="ARBA00022982"/>
    </source>
</evidence>
<dbReference type="RefSeq" id="WP_126309934.1">
    <property type="nucleotide sequence ID" value="NZ_AP018449.1"/>
</dbReference>
<keyword evidence="2" id="KW-0479">Metal-binding</keyword>
<evidence type="ECO:0000259" key="6">
    <source>
        <dbReference type="PROSITE" id="PS51379"/>
    </source>
</evidence>
<dbReference type="GO" id="GO:0005506">
    <property type="term" value="F:iron ion binding"/>
    <property type="evidence" value="ECO:0007669"/>
    <property type="project" value="InterPro"/>
</dbReference>
<evidence type="ECO:0000313" key="7">
    <source>
        <dbReference type="EMBL" id="BBB93053.1"/>
    </source>
</evidence>
<accession>A0A348APQ5</accession>
<dbReference type="PANTHER" id="PTHR43082:SF3">
    <property type="entry name" value="FERREDOXIN-LIKE PROTEIN YDIT"/>
    <property type="match status" value="1"/>
</dbReference>
<keyword evidence="5" id="KW-0411">Iron-sulfur</keyword>
<sequence>MKDELTDKISLISIRPDHNHQHVAIVDQGACNQCRTRPCLTVCPTRVFQWNYEIGTEIMVLYKQCVECGACRLICPGNNIGFSYPNGGHGVNYMHG</sequence>
<evidence type="ECO:0000256" key="5">
    <source>
        <dbReference type="ARBA" id="ARBA00023014"/>
    </source>
</evidence>
<gene>
    <name evidence="7" type="ORF">MAMMFC1_03762</name>
</gene>
<dbReference type="PIRSF" id="PIRSF036548">
    <property type="entry name" value="Fdx_FixX"/>
    <property type="match status" value="1"/>
</dbReference>
<dbReference type="OrthoDB" id="9800260at2"/>
<evidence type="ECO:0000313" key="8">
    <source>
        <dbReference type="Proteomes" id="UP000276437"/>
    </source>
</evidence>
<protein>
    <recommendedName>
        <fullName evidence="6">4Fe-4S ferredoxin-type domain-containing protein</fullName>
    </recommendedName>
</protein>
<evidence type="ECO:0000256" key="4">
    <source>
        <dbReference type="ARBA" id="ARBA00023004"/>
    </source>
</evidence>
<dbReference type="Proteomes" id="UP000276437">
    <property type="component" value="Chromosome"/>
</dbReference>
<reference evidence="7 8" key="1">
    <citation type="journal article" date="2018" name="Int. J. Syst. Evol. Microbiol.">
        <title>Methylomusa anaerophila gen. nov., sp. nov., an anaerobic methanol-utilizing bacterium isolated from a microbial fuel cell.</title>
        <authorList>
            <person name="Amano N."/>
            <person name="Yamamuro A."/>
            <person name="Miyahara M."/>
            <person name="Kouzuma A."/>
            <person name="Abe T."/>
            <person name="Watanabe K."/>
        </authorList>
    </citation>
    <scope>NUCLEOTIDE SEQUENCE [LARGE SCALE GENOMIC DNA]</scope>
    <source>
        <strain evidence="7 8">MMFC1</strain>
    </source>
</reference>
<dbReference type="Pfam" id="PF13187">
    <property type="entry name" value="Fer4_9"/>
    <property type="match status" value="1"/>
</dbReference>
<feature type="domain" description="4Fe-4S ferredoxin-type" evidence="6">
    <location>
        <begin position="22"/>
        <end position="53"/>
    </location>
</feature>
<dbReference type="PANTHER" id="PTHR43082">
    <property type="entry name" value="FERREDOXIN-LIKE"/>
    <property type="match status" value="1"/>
</dbReference>
<dbReference type="InterPro" id="IPR012206">
    <property type="entry name" value="Fd_FixX"/>
</dbReference>
<evidence type="ECO:0000256" key="2">
    <source>
        <dbReference type="ARBA" id="ARBA00022723"/>
    </source>
</evidence>
<dbReference type="SUPFAM" id="SSF54862">
    <property type="entry name" value="4Fe-4S ferredoxins"/>
    <property type="match status" value="1"/>
</dbReference>
<keyword evidence="1" id="KW-0813">Transport</keyword>
<dbReference type="InterPro" id="IPR017900">
    <property type="entry name" value="4Fe4S_Fe_S_CS"/>
</dbReference>
<proteinExistence type="predicted"/>
<dbReference type="EMBL" id="AP018449">
    <property type="protein sequence ID" value="BBB93053.1"/>
    <property type="molecule type" value="Genomic_DNA"/>
</dbReference>
<organism evidence="7 8">
    <name type="scientific">Methylomusa anaerophila</name>
    <dbReference type="NCBI Taxonomy" id="1930071"/>
    <lineage>
        <taxon>Bacteria</taxon>
        <taxon>Bacillati</taxon>
        <taxon>Bacillota</taxon>
        <taxon>Negativicutes</taxon>
        <taxon>Selenomonadales</taxon>
        <taxon>Sporomusaceae</taxon>
        <taxon>Methylomusa</taxon>
    </lineage>
</organism>
<name>A0A348APQ5_9FIRM</name>